<reference evidence="2" key="1">
    <citation type="journal article" date="2019" name="Int. J. Syst. Evol. Microbiol.">
        <title>The Global Catalogue of Microorganisms (GCM) 10K type strain sequencing project: providing services to taxonomists for standard genome sequencing and annotation.</title>
        <authorList>
            <consortium name="The Broad Institute Genomics Platform"/>
            <consortium name="The Broad Institute Genome Sequencing Center for Infectious Disease"/>
            <person name="Wu L."/>
            <person name="Ma J."/>
        </authorList>
    </citation>
    <scope>NUCLEOTIDE SEQUENCE [LARGE SCALE GENOMIC DNA]</scope>
    <source>
        <strain evidence="2">SYNS20</strain>
    </source>
</reference>
<protein>
    <submittedName>
        <fullName evidence="1">Uncharacterized protein</fullName>
    </submittedName>
</protein>
<sequence length="131" mass="14857">MNDKELVEAVRDRPTMYGLNGTYYPTATYLLGCDMARSGGLLRGFNEWLIVRKGERSSHMWVALVLKEAIPDFQFTGWKQLNHLSPEQDQVAVGLLLSLVLEFLDVRDDSVKLAGMYAAYHELYALDNGTR</sequence>
<comment type="caution">
    <text evidence="1">The sequence shown here is derived from an EMBL/GenBank/DDBJ whole genome shotgun (WGS) entry which is preliminary data.</text>
</comment>
<dbReference type="RefSeq" id="WP_381835256.1">
    <property type="nucleotide sequence ID" value="NZ_JBHTCF010000013.1"/>
</dbReference>
<dbReference type="Proteomes" id="UP001596523">
    <property type="component" value="Unassembled WGS sequence"/>
</dbReference>
<keyword evidence="2" id="KW-1185">Reference proteome</keyword>
<organism evidence="1 2">
    <name type="scientific">Streptomyces monticola</name>
    <dbReference type="NCBI Taxonomy" id="2666263"/>
    <lineage>
        <taxon>Bacteria</taxon>
        <taxon>Bacillati</taxon>
        <taxon>Actinomycetota</taxon>
        <taxon>Actinomycetes</taxon>
        <taxon>Kitasatosporales</taxon>
        <taxon>Streptomycetaceae</taxon>
        <taxon>Streptomyces</taxon>
    </lineage>
</organism>
<evidence type="ECO:0000313" key="2">
    <source>
        <dbReference type="Proteomes" id="UP001596523"/>
    </source>
</evidence>
<gene>
    <name evidence="1" type="ORF">ACFQVC_26830</name>
</gene>
<name>A0ABW2JPT5_9ACTN</name>
<evidence type="ECO:0000313" key="1">
    <source>
        <dbReference type="EMBL" id="MFC7307827.1"/>
    </source>
</evidence>
<dbReference type="EMBL" id="JBHTCF010000013">
    <property type="protein sequence ID" value="MFC7307827.1"/>
    <property type="molecule type" value="Genomic_DNA"/>
</dbReference>
<accession>A0ABW2JPT5</accession>
<proteinExistence type="predicted"/>